<dbReference type="NCBIfam" id="TIGR00135">
    <property type="entry name" value="gatC"/>
    <property type="match status" value="1"/>
</dbReference>
<dbReference type="Pfam" id="PF02686">
    <property type="entry name" value="GatC"/>
    <property type="match status" value="1"/>
</dbReference>
<dbReference type="EMBL" id="CP001818">
    <property type="protein sequence ID" value="ACZ19348.1"/>
    <property type="molecule type" value="Genomic_DNA"/>
</dbReference>
<dbReference type="GO" id="GO:0006450">
    <property type="term" value="P:regulation of translational fidelity"/>
    <property type="evidence" value="ECO:0007669"/>
    <property type="project" value="InterPro"/>
</dbReference>
<proteinExistence type="predicted"/>
<dbReference type="RefSeq" id="WP_012869863.1">
    <property type="nucleotide sequence ID" value="NC_013522.1"/>
</dbReference>
<dbReference type="InterPro" id="IPR036113">
    <property type="entry name" value="Asp/Glu-ADT_sf_sub_c"/>
</dbReference>
<dbReference type="InterPro" id="IPR003837">
    <property type="entry name" value="GatC"/>
</dbReference>
<dbReference type="Proteomes" id="UP000002030">
    <property type="component" value="Chromosome"/>
</dbReference>
<reference evidence="1 2" key="1">
    <citation type="journal article" date="2009" name="Stand. Genomic Sci.">
        <title>Complete genome sequence of Thermanaerovibrio acidaminovorans type strain (Su883).</title>
        <authorList>
            <person name="Chovatia M."/>
            <person name="Sikorski J."/>
            <person name="Schroder M."/>
            <person name="Lapidus A."/>
            <person name="Nolan M."/>
            <person name="Tice H."/>
            <person name="Glavina Del Rio T."/>
            <person name="Copeland A."/>
            <person name="Cheng J.F."/>
            <person name="Lucas S."/>
            <person name="Chen F."/>
            <person name="Bruce D."/>
            <person name="Goodwin L."/>
            <person name="Pitluck S."/>
            <person name="Ivanova N."/>
            <person name="Mavromatis K."/>
            <person name="Ovchinnikova G."/>
            <person name="Pati A."/>
            <person name="Chen A."/>
            <person name="Palaniappan K."/>
            <person name="Land M."/>
            <person name="Hauser L."/>
            <person name="Chang Y.J."/>
            <person name="Jeffries C.D."/>
            <person name="Chain P."/>
            <person name="Saunders E."/>
            <person name="Detter J.C."/>
            <person name="Brettin T."/>
            <person name="Rohde M."/>
            <person name="Goker M."/>
            <person name="Spring S."/>
            <person name="Bristow J."/>
            <person name="Markowitz V."/>
            <person name="Hugenholtz P."/>
            <person name="Kyrpides N.C."/>
            <person name="Klenk H.P."/>
            <person name="Eisen J.A."/>
        </authorList>
    </citation>
    <scope>NUCLEOTIDE SEQUENCE [LARGE SCALE GENOMIC DNA]</scope>
    <source>
        <strain evidence="2">ATCC 49978 / DSM 6589 / Su883</strain>
    </source>
</reference>
<name>D1B5Q7_THEAS</name>
<dbReference type="Gene3D" id="1.10.20.60">
    <property type="entry name" value="Glu-tRNAGln amidotransferase C subunit, N-terminal domain"/>
    <property type="match status" value="1"/>
</dbReference>
<dbReference type="HOGENOM" id="CLU_105899_6_1_0"/>
<dbReference type="eggNOG" id="COG0721">
    <property type="taxonomic scope" value="Bacteria"/>
</dbReference>
<dbReference type="SUPFAM" id="SSF141000">
    <property type="entry name" value="Glu-tRNAGln amidotransferase C subunit"/>
    <property type="match status" value="1"/>
</dbReference>
<evidence type="ECO:0000313" key="2">
    <source>
        <dbReference type="Proteomes" id="UP000002030"/>
    </source>
</evidence>
<protein>
    <submittedName>
        <fullName evidence="1">Glutamyl-tRNA(Gln) amidotransferase, C subunit</fullName>
    </submittedName>
</protein>
<dbReference type="STRING" id="525903.Taci_1116"/>
<dbReference type="EnsemblBacteria" id="ACZ19348">
    <property type="protein sequence ID" value="ACZ19348"/>
    <property type="gene ID" value="Taci_1116"/>
</dbReference>
<evidence type="ECO:0000313" key="1">
    <source>
        <dbReference type="EMBL" id="ACZ19348.1"/>
    </source>
</evidence>
<dbReference type="KEGG" id="tai:Taci_1116"/>
<gene>
    <name evidence="1" type="ordered locus">Taci_1116</name>
</gene>
<accession>D1B5Q7</accession>
<keyword evidence="2" id="KW-1185">Reference proteome</keyword>
<sequence>MRVDETEVRRIASLAHLSLSQEEVDAMVHHFARMGEHFVALREVEAPLGATDQEASHLREDQVRRWRDSELVLMGAPRREGHFFKVPRIGE</sequence>
<organism evidence="1 2">
    <name type="scientific">Thermanaerovibrio acidaminovorans (strain ATCC 49978 / DSM 6589 / Su883)</name>
    <name type="common">Selenomonas acidaminovorans</name>
    <dbReference type="NCBI Taxonomy" id="525903"/>
    <lineage>
        <taxon>Bacteria</taxon>
        <taxon>Thermotogati</taxon>
        <taxon>Synergistota</taxon>
        <taxon>Synergistia</taxon>
        <taxon>Synergistales</taxon>
        <taxon>Synergistaceae</taxon>
        <taxon>Thermanaerovibrio</taxon>
    </lineage>
</organism>
<dbReference type="AlphaFoldDB" id="D1B5Q7"/>
<dbReference type="OrthoDB" id="9813938at2"/>